<name>A0AC34GUR0_9BILA</name>
<evidence type="ECO:0000313" key="1">
    <source>
        <dbReference type="Proteomes" id="UP000887579"/>
    </source>
</evidence>
<protein>
    <submittedName>
        <fullName evidence="2">Uncharacterized protein</fullName>
    </submittedName>
</protein>
<dbReference type="WBParaSite" id="ES5_v2.g8584.t1">
    <property type="protein sequence ID" value="ES5_v2.g8584.t1"/>
    <property type="gene ID" value="ES5_v2.g8584"/>
</dbReference>
<sequence length="245" mass="28013">MMKYFLIFSILAFFGCHALWFDTDSQETDTMEEVSTGIDYIYDHFEEIFEVALENQHESISGPVHEFAYCIYNNHLEVLKSTLLNLASAVVKNESLEEREKLCKPPHSKIIFDLYSCADSIKPSTELTEIFHSMVYLPFRAVCTYELAKYSPKTYVALTNCTECPEIIIKLSGIISGHKKAGKGDECLPIKFAKAFRTSFALNAPEMESIDLDMIQELVRFYITLQAKLPFASYVDCYNPLENLI</sequence>
<organism evidence="1 2">
    <name type="scientific">Panagrolaimus sp. ES5</name>
    <dbReference type="NCBI Taxonomy" id="591445"/>
    <lineage>
        <taxon>Eukaryota</taxon>
        <taxon>Metazoa</taxon>
        <taxon>Ecdysozoa</taxon>
        <taxon>Nematoda</taxon>
        <taxon>Chromadorea</taxon>
        <taxon>Rhabditida</taxon>
        <taxon>Tylenchina</taxon>
        <taxon>Panagrolaimomorpha</taxon>
        <taxon>Panagrolaimoidea</taxon>
        <taxon>Panagrolaimidae</taxon>
        <taxon>Panagrolaimus</taxon>
    </lineage>
</organism>
<evidence type="ECO:0000313" key="2">
    <source>
        <dbReference type="WBParaSite" id="ES5_v2.g8584.t1"/>
    </source>
</evidence>
<accession>A0AC34GUR0</accession>
<dbReference type="Proteomes" id="UP000887579">
    <property type="component" value="Unplaced"/>
</dbReference>
<proteinExistence type="predicted"/>
<reference evidence="2" key="1">
    <citation type="submission" date="2022-11" db="UniProtKB">
        <authorList>
            <consortium name="WormBaseParasite"/>
        </authorList>
    </citation>
    <scope>IDENTIFICATION</scope>
</reference>